<dbReference type="Pfam" id="PF05973">
    <property type="entry name" value="Gp49"/>
    <property type="match status" value="1"/>
</dbReference>
<dbReference type="NCBIfam" id="TIGR02683">
    <property type="entry name" value="upstrm_HI1419"/>
    <property type="match status" value="1"/>
</dbReference>
<reference evidence="1 2" key="1">
    <citation type="submission" date="2020-07" db="EMBL/GenBank/DDBJ databases">
        <title>Characterization of Pectobacterium aroidearum strains causing soft rot on Amorphophallus konjac.</title>
        <authorList>
            <person name="Xie H."/>
        </authorList>
    </citation>
    <scope>NUCLEOTIDE SEQUENCE [LARGE SCALE GENOMIC DNA]</scope>
    <source>
        <strain evidence="1 2">MY10</strain>
    </source>
</reference>
<dbReference type="PANTHER" id="PTHR41791:SF1">
    <property type="entry name" value="SSL7039 PROTEIN"/>
    <property type="match status" value="1"/>
</dbReference>
<dbReference type="EMBL" id="JACERK010000002">
    <property type="protein sequence ID" value="MBA5231978.1"/>
    <property type="molecule type" value="Genomic_DNA"/>
</dbReference>
<name>A0ABR5ZBM5_9GAMM</name>
<organism evidence="1 2">
    <name type="scientific">Pectobacterium aroidearum</name>
    <dbReference type="NCBI Taxonomy" id="1201031"/>
    <lineage>
        <taxon>Bacteria</taxon>
        <taxon>Pseudomonadati</taxon>
        <taxon>Pseudomonadota</taxon>
        <taxon>Gammaproteobacteria</taxon>
        <taxon>Enterobacterales</taxon>
        <taxon>Pectobacteriaceae</taxon>
        <taxon>Pectobacterium</taxon>
    </lineage>
</organism>
<dbReference type="InterPro" id="IPR035093">
    <property type="entry name" value="RelE/ParE_toxin_dom_sf"/>
</dbReference>
<gene>
    <name evidence="1" type="ORF">H2Y56_07620</name>
</gene>
<dbReference type="RefSeq" id="WP_181829177.1">
    <property type="nucleotide sequence ID" value="NZ_CP104757.1"/>
</dbReference>
<evidence type="ECO:0000313" key="2">
    <source>
        <dbReference type="Proteomes" id="UP000530038"/>
    </source>
</evidence>
<dbReference type="InterPro" id="IPR009241">
    <property type="entry name" value="HigB-like"/>
</dbReference>
<dbReference type="PANTHER" id="PTHR41791">
    <property type="entry name" value="SSL7039 PROTEIN"/>
    <property type="match status" value="1"/>
</dbReference>
<comment type="caution">
    <text evidence="1">The sequence shown here is derived from an EMBL/GenBank/DDBJ whole genome shotgun (WGS) entry which is preliminary data.</text>
</comment>
<dbReference type="PIRSF" id="PIRSF028744">
    <property type="entry name" value="Addict_mod_HI1419"/>
    <property type="match status" value="1"/>
</dbReference>
<accession>A0ABR5ZBM5</accession>
<dbReference type="InterPro" id="IPR014056">
    <property type="entry name" value="TypeIITA-like_toxin_pred"/>
</dbReference>
<protein>
    <submittedName>
        <fullName evidence="1">Type II toxin-antitoxin system RelE/ParE family toxin</fullName>
    </submittedName>
</protein>
<keyword evidence="2" id="KW-1185">Reference proteome</keyword>
<dbReference type="SUPFAM" id="SSF143011">
    <property type="entry name" value="RelE-like"/>
    <property type="match status" value="1"/>
</dbReference>
<evidence type="ECO:0000313" key="1">
    <source>
        <dbReference type="EMBL" id="MBA5231978.1"/>
    </source>
</evidence>
<proteinExistence type="predicted"/>
<dbReference type="Proteomes" id="UP000530038">
    <property type="component" value="Unassembled WGS sequence"/>
</dbReference>
<sequence length="110" mass="13015">MLYTVKRYQSSDGKVPYAEWIQKLRKKDPRAASKIDIRIGIDRAEKGNFGDHKFERDGVWELRVDYGPDYRVYYAIESDKMILLVTGGDKSSQSKDLDKAVQYWRDYQKR</sequence>